<keyword evidence="1" id="KW-0479">Metal-binding</keyword>
<evidence type="ECO:0000256" key="2">
    <source>
        <dbReference type="ARBA" id="ARBA00022771"/>
    </source>
</evidence>
<proteinExistence type="predicted"/>
<dbReference type="AlphaFoldDB" id="A0A8T0BLL3"/>
<feature type="domain" description="GOLD" evidence="9">
    <location>
        <begin position="29"/>
        <end position="125"/>
    </location>
</feature>
<dbReference type="GO" id="GO:0019789">
    <property type="term" value="F:SUMO transferase activity"/>
    <property type="evidence" value="ECO:0007669"/>
    <property type="project" value="InterPro"/>
</dbReference>
<accession>A0A8T0BLL3</accession>
<keyword evidence="6" id="KW-0175">Coiled coil</keyword>
<dbReference type="CDD" id="cd16746">
    <property type="entry name" value="RING-HC_RNF212"/>
    <property type="match status" value="1"/>
</dbReference>
<feature type="signal peptide" evidence="7">
    <location>
        <begin position="1"/>
        <end position="19"/>
    </location>
</feature>
<keyword evidence="11" id="KW-1185">Reference proteome</keyword>
<keyword evidence="4" id="KW-0469">Meiosis</keyword>
<evidence type="ECO:0000256" key="3">
    <source>
        <dbReference type="ARBA" id="ARBA00022833"/>
    </source>
</evidence>
<dbReference type="Pfam" id="PF01105">
    <property type="entry name" value="EMP24_GP25L"/>
    <property type="match status" value="1"/>
</dbReference>
<feature type="domain" description="RING-type" evidence="8">
    <location>
        <begin position="214"/>
        <end position="253"/>
    </location>
</feature>
<organism evidence="10 11">
    <name type="scientific">Silurus meridionalis</name>
    <name type="common">Southern catfish</name>
    <name type="synonym">Silurus soldatovi meridionalis</name>
    <dbReference type="NCBI Taxonomy" id="175797"/>
    <lineage>
        <taxon>Eukaryota</taxon>
        <taxon>Metazoa</taxon>
        <taxon>Chordata</taxon>
        <taxon>Craniata</taxon>
        <taxon>Vertebrata</taxon>
        <taxon>Euteleostomi</taxon>
        <taxon>Actinopterygii</taxon>
        <taxon>Neopterygii</taxon>
        <taxon>Teleostei</taxon>
        <taxon>Ostariophysi</taxon>
        <taxon>Siluriformes</taxon>
        <taxon>Siluridae</taxon>
        <taxon>Silurus</taxon>
    </lineage>
</organism>
<evidence type="ECO:0000256" key="7">
    <source>
        <dbReference type="SAM" id="SignalP"/>
    </source>
</evidence>
<dbReference type="Proteomes" id="UP000606274">
    <property type="component" value="Unassembled WGS sequence"/>
</dbReference>
<evidence type="ECO:0000259" key="8">
    <source>
        <dbReference type="PROSITE" id="PS50089"/>
    </source>
</evidence>
<dbReference type="InterPro" id="IPR042123">
    <property type="entry name" value="Zip3/RNF212-like"/>
</dbReference>
<dbReference type="InterPro" id="IPR009038">
    <property type="entry name" value="GOLD_dom"/>
</dbReference>
<protein>
    <recommendedName>
        <fullName evidence="12">RING-type domain-containing protein</fullName>
    </recommendedName>
</protein>
<feature type="chain" id="PRO_5035921565" description="RING-type domain-containing protein" evidence="7">
    <location>
        <begin position="20"/>
        <end position="505"/>
    </location>
</feature>
<sequence>MGLTRTCFLISCLVISTLAMFFDLSQHREKCIIEEIPGDTLVTGYILLEPWDKNQGHSPHSHLGLTVTVKDPNLEVLLMKRFGKYGKFTFTSHDSGQHFLCVKSNMTRFSTFADERLKVHLDVQMVEETIDPSAAKTKDTFESVEFKIKHLMGQMQLISKQQDFEREREETFRQISEETNGNVLWWAIIQTSLLLTLASRLTWNKQIMSQWICCNSCFKPPGADIQLALTNCGHIFCNICFQKGKEGECLICKTKCQLSLLSDKSSSEVRALFSDISTTAVKYFSEISKVLQFQARHQKRLLAHYQQKSEKMMEALVKMQQEIKQMSKKIAEQKAYILKLEVALQQQSSRVGFQSSRDLHASSHFKPGYSSSPTSLVTKIPYSSPVCLSRQPSSASLAENMDIDSRAFSSKASMSGSISRLCLISPPQDGRIGTVLHRTASQSTLGGHSIKSANVSRGCSTSLKEPMLAFSTNTLYCRETPWEMPVFKMPATYKYPSVSSMGPPP</sequence>
<dbReference type="GO" id="GO:0007129">
    <property type="term" value="P:homologous chromosome pairing at meiosis"/>
    <property type="evidence" value="ECO:0007669"/>
    <property type="project" value="TreeGrafter"/>
</dbReference>
<dbReference type="GO" id="GO:0016925">
    <property type="term" value="P:protein sumoylation"/>
    <property type="evidence" value="ECO:0007669"/>
    <property type="project" value="TreeGrafter"/>
</dbReference>
<dbReference type="SMART" id="SM01190">
    <property type="entry name" value="EMP24_GP25L"/>
    <property type="match status" value="1"/>
</dbReference>
<keyword evidence="2 5" id="KW-0863">Zinc-finger</keyword>
<keyword evidence="7" id="KW-0732">Signal</keyword>
<dbReference type="SUPFAM" id="SSF57850">
    <property type="entry name" value="RING/U-box"/>
    <property type="match status" value="1"/>
</dbReference>
<dbReference type="PANTHER" id="PTHR22663:SF21">
    <property type="entry name" value="E3 SUMO-PROTEIN LIGASE RNF212-RELATED"/>
    <property type="match status" value="1"/>
</dbReference>
<feature type="coiled-coil region" evidence="6">
    <location>
        <begin position="302"/>
        <end position="336"/>
    </location>
</feature>
<gene>
    <name evidence="10" type="ORF">HF521_018301</name>
</gene>
<dbReference type="Gene3D" id="3.30.40.10">
    <property type="entry name" value="Zinc/RING finger domain, C3HC4 (zinc finger)"/>
    <property type="match status" value="1"/>
</dbReference>
<evidence type="ECO:0000256" key="4">
    <source>
        <dbReference type="ARBA" id="ARBA00023254"/>
    </source>
</evidence>
<evidence type="ECO:0000313" key="10">
    <source>
        <dbReference type="EMBL" id="KAF7707083.1"/>
    </source>
</evidence>
<reference evidence="10" key="1">
    <citation type="submission" date="2020-08" db="EMBL/GenBank/DDBJ databases">
        <title>Chromosome-level assembly of Southern catfish (Silurus meridionalis) provides insights into visual adaptation to the nocturnal and benthic lifestyles.</title>
        <authorList>
            <person name="Zhang Y."/>
            <person name="Wang D."/>
            <person name="Peng Z."/>
        </authorList>
    </citation>
    <scope>NUCLEOTIDE SEQUENCE</scope>
    <source>
        <strain evidence="10">SWU-2019-XX</strain>
        <tissue evidence="10">Muscle</tissue>
    </source>
</reference>
<dbReference type="PANTHER" id="PTHR22663">
    <property type="entry name" value="RING FINGER PROTEIN NARYA-RELATED"/>
    <property type="match status" value="1"/>
</dbReference>
<dbReference type="InterPro" id="IPR013083">
    <property type="entry name" value="Znf_RING/FYVE/PHD"/>
</dbReference>
<dbReference type="GO" id="GO:0008270">
    <property type="term" value="F:zinc ion binding"/>
    <property type="evidence" value="ECO:0007669"/>
    <property type="project" value="UniProtKB-KW"/>
</dbReference>
<evidence type="ECO:0000256" key="5">
    <source>
        <dbReference type="PROSITE-ProRule" id="PRU00175"/>
    </source>
</evidence>
<evidence type="ECO:0008006" key="12">
    <source>
        <dbReference type="Google" id="ProtNLM"/>
    </source>
</evidence>
<keyword evidence="3" id="KW-0862">Zinc</keyword>
<dbReference type="PROSITE" id="PS50866">
    <property type="entry name" value="GOLD"/>
    <property type="match status" value="1"/>
</dbReference>
<dbReference type="EMBL" id="JABFDY010000005">
    <property type="protein sequence ID" value="KAF7707083.1"/>
    <property type="molecule type" value="Genomic_DNA"/>
</dbReference>
<comment type="caution">
    <text evidence="10">The sequence shown here is derived from an EMBL/GenBank/DDBJ whole genome shotgun (WGS) entry which is preliminary data.</text>
</comment>
<evidence type="ECO:0000259" key="9">
    <source>
        <dbReference type="PROSITE" id="PS50866"/>
    </source>
</evidence>
<dbReference type="PROSITE" id="PS50089">
    <property type="entry name" value="ZF_RING_2"/>
    <property type="match status" value="1"/>
</dbReference>
<dbReference type="Pfam" id="PF14634">
    <property type="entry name" value="zf-RING_5"/>
    <property type="match status" value="1"/>
</dbReference>
<evidence type="ECO:0000256" key="6">
    <source>
        <dbReference type="SAM" id="Coils"/>
    </source>
</evidence>
<dbReference type="GO" id="GO:0007131">
    <property type="term" value="P:reciprocal meiotic recombination"/>
    <property type="evidence" value="ECO:0007669"/>
    <property type="project" value="InterPro"/>
</dbReference>
<name>A0A8T0BLL3_SILME</name>
<evidence type="ECO:0000256" key="1">
    <source>
        <dbReference type="ARBA" id="ARBA00022723"/>
    </source>
</evidence>
<dbReference type="InterPro" id="IPR001841">
    <property type="entry name" value="Znf_RING"/>
</dbReference>
<dbReference type="GO" id="GO:0000795">
    <property type="term" value="C:synaptonemal complex"/>
    <property type="evidence" value="ECO:0007669"/>
    <property type="project" value="InterPro"/>
</dbReference>
<evidence type="ECO:0000313" key="11">
    <source>
        <dbReference type="Proteomes" id="UP000606274"/>
    </source>
</evidence>